<evidence type="ECO:0000313" key="2">
    <source>
        <dbReference type="EMBL" id="AYG84978.1"/>
    </source>
</evidence>
<dbReference type="Proteomes" id="UP000271554">
    <property type="component" value="Chromosome"/>
</dbReference>
<accession>A0A387HSB8</accession>
<organism evidence="2 3">
    <name type="scientific">Streptomyces hundungensis</name>
    <dbReference type="NCBI Taxonomy" id="1077946"/>
    <lineage>
        <taxon>Bacteria</taxon>
        <taxon>Bacillati</taxon>
        <taxon>Actinomycetota</taxon>
        <taxon>Actinomycetes</taxon>
        <taxon>Kitasatosporales</taxon>
        <taxon>Streptomycetaceae</taxon>
        <taxon>Streptomyces</taxon>
    </lineage>
</organism>
<protein>
    <submittedName>
        <fullName evidence="2">Uncharacterized protein</fullName>
    </submittedName>
</protein>
<sequence>MFVAVLLIVGFGTHSDADAGAASEGRTGPGAKPNSTAYPIKWPAWDEAGARVKGEVQGKVGGGDQEPRRTVTYPIPWDTGRAW</sequence>
<dbReference type="AlphaFoldDB" id="A0A387HSB8"/>
<evidence type="ECO:0000256" key="1">
    <source>
        <dbReference type="SAM" id="MobiDB-lite"/>
    </source>
</evidence>
<feature type="region of interest" description="Disordered" evidence="1">
    <location>
        <begin position="53"/>
        <end position="83"/>
    </location>
</feature>
<name>A0A387HSB8_9ACTN</name>
<dbReference type="KEGG" id="shun:DWB77_07193"/>
<keyword evidence="3" id="KW-1185">Reference proteome</keyword>
<feature type="region of interest" description="Disordered" evidence="1">
    <location>
        <begin position="15"/>
        <end position="39"/>
    </location>
</feature>
<proteinExistence type="predicted"/>
<dbReference type="EMBL" id="CP032698">
    <property type="protein sequence ID" value="AYG84978.1"/>
    <property type="molecule type" value="Genomic_DNA"/>
</dbReference>
<evidence type="ECO:0000313" key="3">
    <source>
        <dbReference type="Proteomes" id="UP000271554"/>
    </source>
</evidence>
<gene>
    <name evidence="2" type="ORF">DWB77_07193</name>
</gene>
<reference evidence="2 3" key="1">
    <citation type="submission" date="2018-10" db="EMBL/GenBank/DDBJ databases">
        <title>Relationship between Morphology and Antimicrobial Activity in Streptomyces.</title>
        <authorList>
            <person name="Kang H.J."/>
            <person name="Kim S.B."/>
        </authorList>
    </citation>
    <scope>NUCLEOTIDE SEQUENCE [LARGE SCALE GENOMIC DNA]</scope>
    <source>
        <strain evidence="2 3">BH38</strain>
    </source>
</reference>